<proteinExistence type="predicted"/>
<dbReference type="InterPro" id="IPR007606">
    <property type="entry name" value="T3SS_effector"/>
</dbReference>
<dbReference type="GeneID" id="1245615"/>
<dbReference type="KEGG" id="cmx:DNC_00450"/>
<dbReference type="Proteomes" id="UP000260363">
    <property type="component" value="Chromosome"/>
</dbReference>
<accession>A0A069ZWY4</accession>
<dbReference type="OMA" id="FAYGYEM"/>
<dbReference type="PATRIC" id="fig|83560.10.peg.85"/>
<dbReference type="EMBL" id="CP007217">
    <property type="protein sequence ID" value="AJR10188.1"/>
    <property type="molecule type" value="Genomic_DNA"/>
</dbReference>
<dbReference type="RefSeq" id="WP_010229328.1">
    <property type="nucleotide sequence ID" value="NZ_CP007217.1"/>
</dbReference>
<dbReference type="AlphaFoldDB" id="A0A069ZWY4"/>
<dbReference type="STRING" id="83560.NC80_00440"/>
<reference evidence="1 2" key="1">
    <citation type="submission" date="2014-02" db="EMBL/GenBank/DDBJ databases">
        <authorList>
            <person name="Chen C."/>
            <person name="Conrad T.A."/>
            <person name="Zhou Z."/>
            <person name="Lai Z."/>
            <person name="Zhong G."/>
        </authorList>
    </citation>
    <scope>NUCLEOTIDE SEQUENCE [LARGE SCALE GENOMIC DNA]</scope>
    <source>
        <strain evidence="1 2">Nigg3-28</strain>
    </source>
</reference>
<dbReference type="KEGG" id="cmm:NC80_00440"/>
<protein>
    <recommendedName>
        <fullName evidence="3">Effector from type III secretion system family protein</fullName>
    </recommendedName>
</protein>
<gene>
    <name evidence="1" type="ORF">BD36_00475</name>
</gene>
<name>A0A069ZWY4_CHLMR</name>
<evidence type="ECO:0000313" key="2">
    <source>
        <dbReference type="Proteomes" id="UP000260363"/>
    </source>
</evidence>
<dbReference type="Pfam" id="PF04518">
    <property type="entry name" value="Effector_1"/>
    <property type="match status" value="1"/>
</dbReference>
<evidence type="ECO:0008006" key="3">
    <source>
        <dbReference type="Google" id="ProtNLM"/>
    </source>
</evidence>
<organism evidence="1 2">
    <name type="scientific">Chlamydia muridarum</name>
    <dbReference type="NCBI Taxonomy" id="83560"/>
    <lineage>
        <taxon>Bacteria</taxon>
        <taxon>Pseudomonadati</taxon>
        <taxon>Chlamydiota</taxon>
        <taxon>Chlamydiia</taxon>
        <taxon>Chlamydiales</taxon>
        <taxon>Chlamydiaceae</taxon>
        <taxon>Chlamydia/Chlamydophila group</taxon>
        <taxon>Chlamydia</taxon>
    </lineage>
</organism>
<evidence type="ECO:0000313" key="1">
    <source>
        <dbReference type="EMBL" id="AJR10188.1"/>
    </source>
</evidence>
<dbReference type="KEGG" id="cmg:NC81_00450"/>
<sequence length="390" mass="44115">MKNQPIQARQKYFVPMTETAAPRERRVSPAEVAADYTQLHEAATYLQVFQDLLNDTHELGFQEEFIENLRQDLLKIDSEMSLMQVLCAEDSQREARRKERQELQRQLEARVLGPQALTTAEELHPVDGSIINKMPFQAAFAYILLDKYIPAQEEALYALARELNFSGYAQTLFSPILELVKSFNNAPIVYNLGSYIGQTNGTANFRYGYQMVMDRYEMENSQLRKDMKNAENAKLQFAQVIKNVDANSSLTTTQKTKLKEMSNGYIQTLDACLTQMQALSAGLRGLAFIPGRDEFSPAYEIMGSSFSVVTLQNLEGNVVDGELDIISGEVKGGLLNFFTYFLADVQNFGDLAQTNQLMLELQMRAMHQQWSIVSASLKLMHNVYRTLGSA</sequence>